<protein>
    <submittedName>
        <fullName evidence="1">Uncharacterized protein</fullName>
    </submittedName>
</protein>
<proteinExistence type="predicted"/>
<organism evidence="1">
    <name type="scientific">marine sediment metagenome</name>
    <dbReference type="NCBI Taxonomy" id="412755"/>
    <lineage>
        <taxon>unclassified sequences</taxon>
        <taxon>metagenomes</taxon>
        <taxon>ecological metagenomes</taxon>
    </lineage>
</organism>
<comment type="caution">
    <text evidence="1">The sequence shown here is derived from an EMBL/GenBank/DDBJ whole genome shotgun (WGS) entry which is preliminary data.</text>
</comment>
<dbReference type="EMBL" id="LAZR01026633">
    <property type="protein sequence ID" value="KKL68121.1"/>
    <property type="molecule type" value="Genomic_DNA"/>
</dbReference>
<evidence type="ECO:0000313" key="1">
    <source>
        <dbReference type="EMBL" id="KKL68121.1"/>
    </source>
</evidence>
<name>A0A0F9EPC2_9ZZZZ</name>
<reference evidence="1" key="1">
    <citation type="journal article" date="2015" name="Nature">
        <title>Complex archaea that bridge the gap between prokaryotes and eukaryotes.</title>
        <authorList>
            <person name="Spang A."/>
            <person name="Saw J.H."/>
            <person name="Jorgensen S.L."/>
            <person name="Zaremba-Niedzwiedzka K."/>
            <person name="Martijn J."/>
            <person name="Lind A.E."/>
            <person name="van Eijk R."/>
            <person name="Schleper C."/>
            <person name="Guy L."/>
            <person name="Ettema T.J."/>
        </authorList>
    </citation>
    <scope>NUCLEOTIDE SEQUENCE</scope>
</reference>
<accession>A0A0F9EPC2</accession>
<dbReference type="AlphaFoldDB" id="A0A0F9EPC2"/>
<sequence>MSALPLILAVGAGIAGIWLLSKTTAGSQGVYMLPGKFYYSTYVGKSRNLKEILGDCYQVIQTVDIYDEETDDWIPPADPANFVLQKGTVCRLQMQQPCTVYGFKVERVV</sequence>
<gene>
    <name evidence="1" type="ORF">LCGC14_2128120</name>
</gene>